<keyword evidence="3" id="KW-1185">Reference proteome</keyword>
<reference evidence="2 3" key="1">
    <citation type="submission" date="2019-09" db="EMBL/GenBank/DDBJ databases">
        <authorList>
            <person name="Ou C."/>
        </authorList>
    </citation>
    <scope>NUCLEOTIDE SEQUENCE [LARGE SCALE GENOMIC DNA]</scope>
    <source>
        <strain evidence="2">S2</strain>
        <tissue evidence="2">Leaf</tissue>
    </source>
</reference>
<dbReference type="EMBL" id="SMOL01000782">
    <property type="protein sequence ID" value="KAB2594610.1"/>
    <property type="molecule type" value="Genomic_DNA"/>
</dbReference>
<reference evidence="2 3" key="2">
    <citation type="submission" date="2019-11" db="EMBL/GenBank/DDBJ databases">
        <title>A de novo genome assembly of a pear dwarfing rootstock.</title>
        <authorList>
            <person name="Wang F."/>
            <person name="Wang J."/>
            <person name="Li S."/>
            <person name="Zhang Y."/>
            <person name="Fang M."/>
            <person name="Ma L."/>
            <person name="Zhao Y."/>
            <person name="Jiang S."/>
        </authorList>
    </citation>
    <scope>NUCLEOTIDE SEQUENCE [LARGE SCALE GENOMIC DNA]</scope>
    <source>
        <strain evidence="2">S2</strain>
        <tissue evidence="2">Leaf</tissue>
    </source>
</reference>
<dbReference type="AlphaFoldDB" id="A0A5N5F087"/>
<gene>
    <name evidence="2" type="ORF">D8674_036790</name>
</gene>
<accession>A0A5N5F087</accession>
<dbReference type="Proteomes" id="UP000327157">
    <property type="component" value="Unassembled WGS sequence"/>
</dbReference>
<dbReference type="OrthoDB" id="10446125at2759"/>
<dbReference type="InterPro" id="IPR001849">
    <property type="entry name" value="PH_domain"/>
</dbReference>
<comment type="caution">
    <text evidence="2">The sequence shown here is derived from an EMBL/GenBank/DDBJ whole genome shotgun (WGS) entry which is preliminary data.</text>
</comment>
<protein>
    <recommendedName>
        <fullName evidence="1">PH domain-containing protein</fullName>
    </recommendedName>
</protein>
<sequence length="67" mass="8039">MADSGEEFESWKKVLEKLKKSMLGELISKFVHWDVDETDEKQQIYVDGLSKQSFRQWKFDVLRARED</sequence>
<feature type="domain" description="PH" evidence="1">
    <location>
        <begin position="1"/>
        <end position="20"/>
    </location>
</feature>
<evidence type="ECO:0000313" key="2">
    <source>
        <dbReference type="EMBL" id="KAB2594610.1"/>
    </source>
</evidence>
<evidence type="ECO:0000313" key="3">
    <source>
        <dbReference type="Proteomes" id="UP000327157"/>
    </source>
</evidence>
<name>A0A5N5F087_9ROSA</name>
<evidence type="ECO:0000259" key="1">
    <source>
        <dbReference type="PROSITE" id="PS50003"/>
    </source>
</evidence>
<organism evidence="2 3">
    <name type="scientific">Pyrus ussuriensis x Pyrus communis</name>
    <dbReference type="NCBI Taxonomy" id="2448454"/>
    <lineage>
        <taxon>Eukaryota</taxon>
        <taxon>Viridiplantae</taxon>
        <taxon>Streptophyta</taxon>
        <taxon>Embryophyta</taxon>
        <taxon>Tracheophyta</taxon>
        <taxon>Spermatophyta</taxon>
        <taxon>Magnoliopsida</taxon>
        <taxon>eudicotyledons</taxon>
        <taxon>Gunneridae</taxon>
        <taxon>Pentapetalae</taxon>
        <taxon>rosids</taxon>
        <taxon>fabids</taxon>
        <taxon>Rosales</taxon>
        <taxon>Rosaceae</taxon>
        <taxon>Amygdaloideae</taxon>
        <taxon>Maleae</taxon>
        <taxon>Pyrus</taxon>
    </lineage>
</organism>
<dbReference type="PROSITE" id="PS50003">
    <property type="entry name" value="PH_DOMAIN"/>
    <property type="match status" value="1"/>
</dbReference>
<proteinExistence type="predicted"/>